<organism evidence="8">
    <name type="scientific">mine drainage metagenome</name>
    <dbReference type="NCBI Taxonomy" id="410659"/>
    <lineage>
        <taxon>unclassified sequences</taxon>
        <taxon>metagenomes</taxon>
        <taxon>ecological metagenomes</taxon>
    </lineage>
</organism>
<feature type="domain" description="Type II methyltransferase M.TaqI-like" evidence="7">
    <location>
        <begin position="127"/>
        <end position="217"/>
    </location>
</feature>
<protein>
    <recommendedName>
        <fullName evidence="2">site-specific DNA-methyltransferase (adenine-specific)</fullName>
        <ecNumber evidence="2">2.1.1.72</ecNumber>
    </recommendedName>
</protein>
<dbReference type="SUPFAM" id="SSF53335">
    <property type="entry name" value="S-adenosyl-L-methionine-dependent methyltransferases"/>
    <property type="match status" value="1"/>
</dbReference>
<sequence>MLQQLEFADSVRRQVASGIAEGRKSELGQFMTPSNTARFMASLFPASNLKTCRLLDAGAGVGALSCAFLDRWVEGGFPFQEVQAFAYEIDDRLRGHLAERFSAYEGVSAHISAEDFISSSNQLLFHGATDYTHAILNPPYKKINSQSPHRHELRALGIETVNLYSAFVALAVLQAAHEGQIVAIIPRSFCNGPYYRPFREFILQRAALRHIHLFESRNTAFKDDDVLQENIIIRLERGGIQGPVTISTSTDDSLSDFETHVYPFHCIVLPDDREGFIHVPTSPYENTTYTPSAIRYSLADIGVNVSTGPVVDFRLKEYLCDMPAPGSVPLLYPSHFSINHTEWPIEGAKKPNAIQRNDDTEKWLFPNGHYCVVRRFSSKEEKRRIIASAVNPTAFGDAPALGFENHLNVFHENKRGLSEPLANGLAVFLNTTVVDKAFRRFNGHTQVNATDLKTMKYPSRLALIELGKWAVKSGELTQQMIDERLGALTV</sequence>
<dbReference type="InterPro" id="IPR011639">
    <property type="entry name" value="MethylTrfase_TaqI-like_dom"/>
</dbReference>
<evidence type="ECO:0000256" key="1">
    <source>
        <dbReference type="ARBA" id="ARBA00006594"/>
    </source>
</evidence>
<evidence type="ECO:0000256" key="6">
    <source>
        <dbReference type="ARBA" id="ARBA00047942"/>
    </source>
</evidence>
<dbReference type="Gene3D" id="3.40.50.150">
    <property type="entry name" value="Vaccinia Virus protein VP39"/>
    <property type="match status" value="1"/>
</dbReference>
<comment type="caution">
    <text evidence="8">The sequence shown here is derived from an EMBL/GenBank/DDBJ whole genome shotgun (WGS) entry which is preliminary data.</text>
</comment>
<name>E6PY90_9ZZZZ</name>
<dbReference type="InterPro" id="IPR029063">
    <property type="entry name" value="SAM-dependent_MTases_sf"/>
</dbReference>
<accession>E6PY90</accession>
<evidence type="ECO:0000256" key="2">
    <source>
        <dbReference type="ARBA" id="ARBA00011900"/>
    </source>
</evidence>
<dbReference type="PRINTS" id="PR00507">
    <property type="entry name" value="N12N6MTFRASE"/>
</dbReference>
<keyword evidence="4 8" id="KW-0808">Transferase</keyword>
<dbReference type="PANTHER" id="PTHR33841:SF5">
    <property type="entry name" value="DNA METHYLASE (MODIFICATION METHYLASE) (METHYLTRANSFERASE)-RELATED"/>
    <property type="match status" value="1"/>
</dbReference>
<evidence type="ECO:0000256" key="3">
    <source>
        <dbReference type="ARBA" id="ARBA00022603"/>
    </source>
</evidence>
<keyword evidence="3 8" id="KW-0489">Methyltransferase</keyword>
<dbReference type="InterPro" id="IPR050953">
    <property type="entry name" value="N4_N6_ade-DNA_methylase"/>
</dbReference>
<evidence type="ECO:0000313" key="8">
    <source>
        <dbReference type="EMBL" id="CBH99899.1"/>
    </source>
</evidence>
<keyword evidence="5" id="KW-0949">S-adenosyl-L-methionine</keyword>
<evidence type="ECO:0000259" key="7">
    <source>
        <dbReference type="Pfam" id="PF07669"/>
    </source>
</evidence>
<evidence type="ECO:0000256" key="4">
    <source>
        <dbReference type="ARBA" id="ARBA00022679"/>
    </source>
</evidence>
<dbReference type="EMBL" id="CABN01000067">
    <property type="protein sequence ID" value="CBH99899.1"/>
    <property type="molecule type" value="Genomic_DNA"/>
</dbReference>
<dbReference type="GO" id="GO:0009007">
    <property type="term" value="F:site-specific DNA-methyltransferase (adenine-specific) activity"/>
    <property type="evidence" value="ECO:0007669"/>
    <property type="project" value="UniProtKB-EC"/>
</dbReference>
<comment type="catalytic activity">
    <reaction evidence="6">
        <text>a 2'-deoxyadenosine in DNA + S-adenosyl-L-methionine = an N(6)-methyl-2'-deoxyadenosine in DNA + S-adenosyl-L-homocysteine + H(+)</text>
        <dbReference type="Rhea" id="RHEA:15197"/>
        <dbReference type="Rhea" id="RHEA-COMP:12418"/>
        <dbReference type="Rhea" id="RHEA-COMP:12419"/>
        <dbReference type="ChEBI" id="CHEBI:15378"/>
        <dbReference type="ChEBI" id="CHEBI:57856"/>
        <dbReference type="ChEBI" id="CHEBI:59789"/>
        <dbReference type="ChEBI" id="CHEBI:90615"/>
        <dbReference type="ChEBI" id="CHEBI:90616"/>
        <dbReference type="EC" id="2.1.1.72"/>
    </reaction>
</comment>
<dbReference type="EC" id="2.1.1.72" evidence="2"/>
<evidence type="ECO:0000256" key="5">
    <source>
        <dbReference type="ARBA" id="ARBA00022691"/>
    </source>
</evidence>
<dbReference type="GO" id="GO:0032259">
    <property type="term" value="P:methylation"/>
    <property type="evidence" value="ECO:0007669"/>
    <property type="project" value="UniProtKB-KW"/>
</dbReference>
<dbReference type="Pfam" id="PF07669">
    <property type="entry name" value="Eco57I"/>
    <property type="match status" value="1"/>
</dbReference>
<comment type="similarity">
    <text evidence="1">Belongs to the N(4)/N(6)-methyltransferase family.</text>
</comment>
<dbReference type="AlphaFoldDB" id="E6PY90"/>
<dbReference type="GO" id="GO:0006304">
    <property type="term" value="P:DNA modification"/>
    <property type="evidence" value="ECO:0007669"/>
    <property type="project" value="InterPro"/>
</dbReference>
<reference evidence="8" key="1">
    <citation type="submission" date="2009-10" db="EMBL/GenBank/DDBJ databases">
        <title>Diversity of trophic interactions inside an arsenic-rich microbial ecosystem.</title>
        <authorList>
            <person name="Bertin P.N."/>
            <person name="Heinrich-Salmeron A."/>
            <person name="Pelletier E."/>
            <person name="Goulhen-Chollet F."/>
            <person name="Arsene-Ploetze F."/>
            <person name="Gallien S."/>
            <person name="Calteau A."/>
            <person name="Vallenet D."/>
            <person name="Casiot C."/>
            <person name="Chane-Woon-Ming B."/>
            <person name="Giloteaux L."/>
            <person name="Barakat M."/>
            <person name="Bonnefoy V."/>
            <person name="Bruneel O."/>
            <person name="Chandler M."/>
            <person name="Cleiss J."/>
            <person name="Duran R."/>
            <person name="Elbaz-Poulichet F."/>
            <person name="Fonknechten N."/>
            <person name="Lauga B."/>
            <person name="Mornico D."/>
            <person name="Ortet P."/>
            <person name="Schaeffer C."/>
            <person name="Siguier P."/>
            <person name="Alexander Thil Smith A."/>
            <person name="Van Dorsselaer A."/>
            <person name="Weissenbach J."/>
            <person name="Medigue C."/>
            <person name="Le Paslier D."/>
        </authorList>
    </citation>
    <scope>NUCLEOTIDE SEQUENCE</scope>
</reference>
<dbReference type="PANTHER" id="PTHR33841">
    <property type="entry name" value="DNA METHYLTRANSFERASE YEEA-RELATED"/>
    <property type="match status" value="1"/>
</dbReference>
<proteinExistence type="inferred from homology"/>
<gene>
    <name evidence="8" type="primary">hsdBM</name>
    <name evidence="8" type="ORF">CARN3_0865</name>
</gene>